<sequence length="301" mass="33363">MRIVSLLPSATEMVAALDLTDQLVGISHDCDYPPEIRTRPVLSEAIVTTDLPSGLIETRIRGQVHKGKSVYHLDDRQLTELRPDLILTQELCSVCAPSYTLVQQAAKLLDSGTKIVSLEPQGLLDILDNLLLVGTLTGRTVQAEALVNSLRARIERVRSRARGLLAPRVACLEWLDPIYAAGHWVPEMVETAGGRDILGTSRDPSFVIAWEQIITADPEVVVIMPCGFDVPRTRRELHVLTERPGWNDLRAARDGRVYLTDASAYFNRPGPRIVDGLEILAKILHPEVFNIELPARAYESL</sequence>
<comment type="caution">
    <text evidence="2">The sequence shown here is derived from an EMBL/GenBank/DDBJ whole genome shotgun (WGS) entry which is preliminary data.</text>
</comment>
<dbReference type="SUPFAM" id="SSF53807">
    <property type="entry name" value="Helical backbone' metal receptor"/>
    <property type="match status" value="1"/>
</dbReference>
<dbReference type="Proteomes" id="UP000318834">
    <property type="component" value="Unassembled WGS sequence"/>
</dbReference>
<reference evidence="2 3" key="1">
    <citation type="journal article" date="2019" name="Nat. Microbiol.">
        <title>Mediterranean grassland soil C-N compound turnover is dependent on rainfall and depth, and is mediated by genomically divergent microorganisms.</title>
        <authorList>
            <person name="Diamond S."/>
            <person name="Andeer P.F."/>
            <person name="Li Z."/>
            <person name="Crits-Christoph A."/>
            <person name="Burstein D."/>
            <person name="Anantharaman K."/>
            <person name="Lane K.R."/>
            <person name="Thomas B.C."/>
            <person name="Pan C."/>
            <person name="Northen T.R."/>
            <person name="Banfield J.F."/>
        </authorList>
    </citation>
    <scope>NUCLEOTIDE SEQUENCE [LARGE SCALE GENOMIC DNA]</scope>
    <source>
        <strain evidence="2">NP_8</strain>
    </source>
</reference>
<dbReference type="CDD" id="cd01144">
    <property type="entry name" value="BtuF"/>
    <property type="match status" value="1"/>
</dbReference>
<gene>
    <name evidence="2" type="ORF">E6H05_09025</name>
</gene>
<protein>
    <submittedName>
        <fullName evidence="2">Cobalamin-binding protein</fullName>
    </submittedName>
</protein>
<evidence type="ECO:0000313" key="2">
    <source>
        <dbReference type="EMBL" id="TMI73795.1"/>
    </source>
</evidence>
<dbReference type="PANTHER" id="PTHR42860">
    <property type="entry name" value="VITAMIN B12-BINDING PROTEIN"/>
    <property type="match status" value="1"/>
</dbReference>
<dbReference type="PANTHER" id="PTHR42860:SF1">
    <property type="entry name" value="VITAMIN B12-BINDING PROTEIN"/>
    <property type="match status" value="1"/>
</dbReference>
<accession>A0A537IR89</accession>
<dbReference type="AlphaFoldDB" id="A0A537IR89"/>
<organism evidence="2 3">
    <name type="scientific">Candidatus Segetimicrobium genomatis</name>
    <dbReference type="NCBI Taxonomy" id="2569760"/>
    <lineage>
        <taxon>Bacteria</taxon>
        <taxon>Bacillati</taxon>
        <taxon>Candidatus Sysuimicrobiota</taxon>
        <taxon>Candidatus Sysuimicrobiia</taxon>
        <taxon>Candidatus Sysuimicrobiales</taxon>
        <taxon>Candidatus Segetimicrobiaceae</taxon>
        <taxon>Candidatus Segetimicrobium</taxon>
    </lineage>
</organism>
<dbReference type="Gene3D" id="3.40.50.1980">
    <property type="entry name" value="Nitrogenase molybdenum iron protein domain"/>
    <property type="match status" value="2"/>
</dbReference>
<dbReference type="PROSITE" id="PS50983">
    <property type="entry name" value="FE_B12_PBP"/>
    <property type="match status" value="1"/>
</dbReference>
<dbReference type="EMBL" id="VBAP01000066">
    <property type="protein sequence ID" value="TMI73795.1"/>
    <property type="molecule type" value="Genomic_DNA"/>
</dbReference>
<name>A0A537IR89_9BACT</name>
<proteinExistence type="predicted"/>
<feature type="domain" description="Fe/B12 periplasmic-binding" evidence="1">
    <location>
        <begin position="2"/>
        <end position="288"/>
    </location>
</feature>
<evidence type="ECO:0000313" key="3">
    <source>
        <dbReference type="Proteomes" id="UP000318834"/>
    </source>
</evidence>
<dbReference type="InterPro" id="IPR002491">
    <property type="entry name" value="ABC_transptr_periplasmic_BD"/>
</dbReference>
<dbReference type="Pfam" id="PF01497">
    <property type="entry name" value="Peripla_BP_2"/>
    <property type="match status" value="1"/>
</dbReference>
<evidence type="ECO:0000259" key="1">
    <source>
        <dbReference type="PROSITE" id="PS50983"/>
    </source>
</evidence>
<dbReference type="InterPro" id="IPR051030">
    <property type="entry name" value="Vitamin_B12-ABC_binding"/>
</dbReference>